<gene>
    <name evidence="5" type="ORF">V7V80_14750</name>
</gene>
<dbReference type="PROSITE" id="PS01173">
    <property type="entry name" value="LIPASE_GDXG_HIS"/>
    <property type="match status" value="1"/>
</dbReference>
<accession>A0ABU8R7U4</accession>
<feature type="domain" description="Alpha/beta hydrolase fold-3" evidence="4">
    <location>
        <begin position="77"/>
        <end position="281"/>
    </location>
</feature>
<evidence type="ECO:0000256" key="3">
    <source>
        <dbReference type="PROSITE-ProRule" id="PRU10038"/>
    </source>
</evidence>
<keyword evidence="6" id="KW-1185">Reference proteome</keyword>
<dbReference type="GO" id="GO:0016787">
    <property type="term" value="F:hydrolase activity"/>
    <property type="evidence" value="ECO:0007669"/>
    <property type="project" value="UniProtKB-KW"/>
</dbReference>
<sequence>MPQPLDPAMQAYIDNSKRFTATDNSLAARRSAFLQACRNCTPPPPEGWGIEDIDLQGLRLRCYQPAGPAPEGGWPTLLYLHGGGWDLGNLDTHDWFAYALARRAPIAIVAVEYRLAPEHAYPAPLEDCLKVWSALRSGQVDARLSQARLMVAGDSAGGTLAAGLCRALRRDGQPQPVGQLLVYPVLTARRQLPSMQQHAEAPMMTVAGLMKSLEGFLPVKADRDDPCAMPLEADDFAGLAPAWVLVASVDPLRDHGIAYCDALAAHGVQADAWVGEGMVHSSLRAFGVAEVEQAWDRMAVQLLQWAQGTLDSADGGASAH</sequence>
<dbReference type="Proteomes" id="UP001377692">
    <property type="component" value="Unassembled WGS sequence"/>
</dbReference>
<reference evidence="5 6" key="1">
    <citation type="submission" date="2024-02" db="EMBL/GenBank/DDBJ databases">
        <title>Identification of pathogenicity and growth-promoting functions of Pseudomonas putida variants.</title>
        <authorList>
            <person name="Sun J."/>
        </authorList>
    </citation>
    <scope>NUCLEOTIDE SEQUENCE [LARGE SCALE GENOMIC DNA]</scope>
    <source>
        <strain evidence="5 6">A04</strain>
    </source>
</reference>
<protein>
    <submittedName>
        <fullName evidence="5">Alpha/beta hydrolase</fullName>
    </submittedName>
</protein>
<dbReference type="InterPro" id="IPR033140">
    <property type="entry name" value="Lipase_GDXG_put_SER_AS"/>
</dbReference>
<dbReference type="InterPro" id="IPR050300">
    <property type="entry name" value="GDXG_lipolytic_enzyme"/>
</dbReference>
<dbReference type="PROSITE" id="PS01174">
    <property type="entry name" value="LIPASE_GDXG_SER"/>
    <property type="match status" value="1"/>
</dbReference>
<evidence type="ECO:0000256" key="1">
    <source>
        <dbReference type="ARBA" id="ARBA00010515"/>
    </source>
</evidence>
<evidence type="ECO:0000259" key="4">
    <source>
        <dbReference type="Pfam" id="PF07859"/>
    </source>
</evidence>
<dbReference type="InterPro" id="IPR002168">
    <property type="entry name" value="Lipase_GDXG_HIS_AS"/>
</dbReference>
<dbReference type="InterPro" id="IPR013094">
    <property type="entry name" value="AB_hydrolase_3"/>
</dbReference>
<dbReference type="Gene3D" id="3.40.50.1820">
    <property type="entry name" value="alpha/beta hydrolase"/>
    <property type="match status" value="1"/>
</dbReference>
<dbReference type="RefSeq" id="WP_186703588.1">
    <property type="nucleotide sequence ID" value="NZ_JABWRY020000001.1"/>
</dbReference>
<dbReference type="SUPFAM" id="SSF53474">
    <property type="entry name" value="alpha/beta-Hydrolases"/>
    <property type="match status" value="1"/>
</dbReference>
<name>A0ABU8R7U4_9PSED</name>
<evidence type="ECO:0000313" key="5">
    <source>
        <dbReference type="EMBL" id="MEJ5905947.1"/>
    </source>
</evidence>
<proteinExistence type="inferred from homology"/>
<evidence type="ECO:0000313" key="6">
    <source>
        <dbReference type="Proteomes" id="UP001377692"/>
    </source>
</evidence>
<evidence type="ECO:0000256" key="2">
    <source>
        <dbReference type="ARBA" id="ARBA00022801"/>
    </source>
</evidence>
<dbReference type="Pfam" id="PF07859">
    <property type="entry name" value="Abhydrolase_3"/>
    <property type="match status" value="1"/>
</dbReference>
<dbReference type="PANTHER" id="PTHR48081:SF8">
    <property type="entry name" value="ALPHA_BETA HYDROLASE FOLD-3 DOMAIN-CONTAINING PROTEIN-RELATED"/>
    <property type="match status" value="1"/>
</dbReference>
<dbReference type="EMBL" id="JBBHLD010000011">
    <property type="protein sequence ID" value="MEJ5905947.1"/>
    <property type="molecule type" value="Genomic_DNA"/>
</dbReference>
<keyword evidence="2 5" id="KW-0378">Hydrolase</keyword>
<dbReference type="InterPro" id="IPR029058">
    <property type="entry name" value="AB_hydrolase_fold"/>
</dbReference>
<comment type="similarity">
    <text evidence="1">Belongs to the 'GDXG' lipolytic enzyme family.</text>
</comment>
<comment type="caution">
    <text evidence="5">The sequence shown here is derived from an EMBL/GenBank/DDBJ whole genome shotgun (WGS) entry which is preliminary data.</text>
</comment>
<dbReference type="PANTHER" id="PTHR48081">
    <property type="entry name" value="AB HYDROLASE SUPERFAMILY PROTEIN C4A8.06C"/>
    <property type="match status" value="1"/>
</dbReference>
<feature type="active site" evidence="3">
    <location>
        <position position="155"/>
    </location>
</feature>
<organism evidence="5 6">
    <name type="scientific">Pseudomonas kermanshahensis</name>
    <dbReference type="NCBI Taxonomy" id="2745482"/>
    <lineage>
        <taxon>Bacteria</taxon>
        <taxon>Pseudomonadati</taxon>
        <taxon>Pseudomonadota</taxon>
        <taxon>Gammaproteobacteria</taxon>
        <taxon>Pseudomonadales</taxon>
        <taxon>Pseudomonadaceae</taxon>
        <taxon>Pseudomonas</taxon>
    </lineage>
</organism>